<evidence type="ECO:0000256" key="3">
    <source>
        <dbReference type="ARBA" id="ARBA00023125"/>
    </source>
</evidence>
<evidence type="ECO:0000256" key="2">
    <source>
        <dbReference type="ARBA" id="ARBA00022908"/>
    </source>
</evidence>
<evidence type="ECO:0000259" key="6">
    <source>
        <dbReference type="PROSITE" id="PS51898"/>
    </source>
</evidence>
<dbReference type="AlphaFoldDB" id="A0A0N0CX61"/>
<dbReference type="InterPro" id="IPR011010">
    <property type="entry name" value="DNA_brk_join_enz"/>
</dbReference>
<dbReference type="InterPro" id="IPR002104">
    <property type="entry name" value="Integrase_catalytic"/>
</dbReference>
<evidence type="ECO:0000259" key="7">
    <source>
        <dbReference type="PROSITE" id="PS51900"/>
    </source>
</evidence>
<dbReference type="EMBL" id="LGCI01000002">
    <property type="protein sequence ID" value="KOY83887.1"/>
    <property type="molecule type" value="Genomic_DNA"/>
</dbReference>
<gene>
    <name evidence="8" type="ORF">ADM90_00285</name>
</gene>
<evidence type="ECO:0000313" key="9">
    <source>
        <dbReference type="Proteomes" id="UP000037977"/>
    </source>
</evidence>
<dbReference type="PANTHER" id="PTHR30349">
    <property type="entry name" value="PHAGE INTEGRASE-RELATED"/>
    <property type="match status" value="1"/>
</dbReference>
<dbReference type="PATRIC" id="fig|33935.3.peg.2894"/>
<feature type="domain" description="Tyr recombinase" evidence="6">
    <location>
        <begin position="110"/>
        <end position="286"/>
    </location>
</feature>
<comment type="similarity">
    <text evidence="1">Belongs to the 'phage' integrase family.</text>
</comment>
<accession>A0A0N0CX61</accession>
<organism evidence="8 9">
    <name type="scientific">Lysinibacillus macroides</name>
    <dbReference type="NCBI Taxonomy" id="33935"/>
    <lineage>
        <taxon>Bacteria</taxon>
        <taxon>Bacillati</taxon>
        <taxon>Bacillota</taxon>
        <taxon>Bacilli</taxon>
        <taxon>Bacillales</taxon>
        <taxon>Bacillaceae</taxon>
        <taxon>Lysinibacillus</taxon>
    </lineage>
</organism>
<keyword evidence="4" id="KW-0233">DNA recombination</keyword>
<dbReference type="RefSeq" id="WP_053993081.1">
    <property type="nucleotide sequence ID" value="NZ_CP065643.1"/>
</dbReference>
<dbReference type="OrthoDB" id="9801717at2"/>
<sequence>MTLFADALQQFLQHLSFRQYSPETLRSYQIDLTQLANFLTQSFNGPIMLDEITTDHLEAFQQMLIFNYSSVATINRKTHSMKSLFKWAFSKKILEDNCALAIIPLKPRTHERHFLTEDKLQQFLQHIPHPTIRVIAQFIANTGLRISECTQLLLADVDFEQHLVHVLHGKGDKSRTIPLNNRTAQLLQHYLHTIRPKNSASLYIFALAKTGSISPQYINSILKKASQQMQHPQPITCHILRHTFASNLVKRNIHISIIQKLLGHANVRTTSIYMHTDFHALQQAVHSLES</sequence>
<dbReference type="InterPro" id="IPR050090">
    <property type="entry name" value="Tyrosine_recombinase_XerCD"/>
</dbReference>
<dbReference type="PANTHER" id="PTHR30349:SF41">
    <property type="entry name" value="INTEGRASE_RECOMBINASE PROTEIN MJ0367-RELATED"/>
    <property type="match status" value="1"/>
</dbReference>
<dbReference type="GO" id="GO:0015074">
    <property type="term" value="P:DNA integration"/>
    <property type="evidence" value="ECO:0007669"/>
    <property type="project" value="UniProtKB-KW"/>
</dbReference>
<dbReference type="Proteomes" id="UP000037977">
    <property type="component" value="Unassembled WGS sequence"/>
</dbReference>
<evidence type="ECO:0000313" key="8">
    <source>
        <dbReference type="EMBL" id="KOY83887.1"/>
    </source>
</evidence>
<feature type="domain" description="Core-binding (CB)" evidence="7">
    <location>
        <begin position="2"/>
        <end position="89"/>
    </location>
</feature>
<reference evidence="8 9" key="1">
    <citation type="submission" date="2015-07" db="EMBL/GenBank/DDBJ databases">
        <title>Genome sequencing project for genomic taxonomy and phylogenomics of Bacillus-like bacteria.</title>
        <authorList>
            <person name="Liu B."/>
            <person name="Wang J."/>
            <person name="Zhu Y."/>
            <person name="Liu G."/>
            <person name="Chen Q."/>
            <person name="Chen Z."/>
            <person name="Che J."/>
            <person name="Ge C."/>
            <person name="Shi H."/>
            <person name="Pan Z."/>
            <person name="Liu X."/>
        </authorList>
    </citation>
    <scope>NUCLEOTIDE SEQUENCE [LARGE SCALE GENOMIC DNA]</scope>
    <source>
        <strain evidence="8 9">DSM 54</strain>
    </source>
</reference>
<dbReference type="GO" id="GO:0003677">
    <property type="term" value="F:DNA binding"/>
    <property type="evidence" value="ECO:0007669"/>
    <property type="project" value="UniProtKB-UniRule"/>
</dbReference>
<dbReference type="PROSITE" id="PS51898">
    <property type="entry name" value="TYR_RECOMBINASE"/>
    <property type="match status" value="1"/>
</dbReference>
<name>A0A0N0CX61_9BACI</name>
<evidence type="ECO:0000256" key="4">
    <source>
        <dbReference type="ARBA" id="ARBA00023172"/>
    </source>
</evidence>
<evidence type="ECO:0000256" key="1">
    <source>
        <dbReference type="ARBA" id="ARBA00008857"/>
    </source>
</evidence>
<keyword evidence="9" id="KW-1185">Reference proteome</keyword>
<dbReference type="STRING" id="33935.ADM90_00285"/>
<proteinExistence type="inferred from homology"/>
<dbReference type="Gene3D" id="1.10.443.10">
    <property type="entry name" value="Intergrase catalytic core"/>
    <property type="match status" value="1"/>
</dbReference>
<dbReference type="Pfam" id="PF02899">
    <property type="entry name" value="Phage_int_SAM_1"/>
    <property type="match status" value="1"/>
</dbReference>
<dbReference type="Gene3D" id="1.10.150.130">
    <property type="match status" value="1"/>
</dbReference>
<keyword evidence="2" id="KW-0229">DNA integration</keyword>
<dbReference type="InterPro" id="IPR010998">
    <property type="entry name" value="Integrase_recombinase_N"/>
</dbReference>
<dbReference type="SUPFAM" id="SSF56349">
    <property type="entry name" value="DNA breaking-rejoining enzymes"/>
    <property type="match status" value="1"/>
</dbReference>
<dbReference type="GO" id="GO:0006310">
    <property type="term" value="P:DNA recombination"/>
    <property type="evidence" value="ECO:0007669"/>
    <property type="project" value="UniProtKB-KW"/>
</dbReference>
<protein>
    <recommendedName>
        <fullName evidence="10">Integrase</fullName>
    </recommendedName>
</protein>
<dbReference type="PROSITE" id="PS51900">
    <property type="entry name" value="CB"/>
    <property type="match status" value="1"/>
</dbReference>
<keyword evidence="3 5" id="KW-0238">DNA-binding</keyword>
<dbReference type="Pfam" id="PF00589">
    <property type="entry name" value="Phage_integrase"/>
    <property type="match status" value="1"/>
</dbReference>
<dbReference type="InterPro" id="IPR004107">
    <property type="entry name" value="Integrase_SAM-like_N"/>
</dbReference>
<dbReference type="InterPro" id="IPR013762">
    <property type="entry name" value="Integrase-like_cat_sf"/>
</dbReference>
<dbReference type="InterPro" id="IPR044068">
    <property type="entry name" value="CB"/>
</dbReference>
<comment type="caution">
    <text evidence="8">The sequence shown here is derived from an EMBL/GenBank/DDBJ whole genome shotgun (WGS) entry which is preliminary data.</text>
</comment>
<evidence type="ECO:0008006" key="10">
    <source>
        <dbReference type="Google" id="ProtNLM"/>
    </source>
</evidence>
<evidence type="ECO:0000256" key="5">
    <source>
        <dbReference type="PROSITE-ProRule" id="PRU01248"/>
    </source>
</evidence>